<dbReference type="InterPro" id="IPR011082">
    <property type="entry name" value="Exosome-assoc_fac/DNA_repair"/>
</dbReference>
<dbReference type="STRING" id="1408157.A0A1J7JTJ7"/>
<dbReference type="GO" id="GO:0005730">
    <property type="term" value="C:nucleolus"/>
    <property type="evidence" value="ECO:0007669"/>
    <property type="project" value="TreeGrafter"/>
</dbReference>
<evidence type="ECO:0000256" key="4">
    <source>
        <dbReference type="ARBA" id="ARBA00022884"/>
    </source>
</evidence>
<comment type="subcellular location">
    <subcellularLocation>
        <location evidence="1 6">Nucleus</location>
    </subcellularLocation>
</comment>
<keyword evidence="3 6" id="KW-0698">rRNA processing</keyword>
<dbReference type="InParanoid" id="A0A1J7JTJ7"/>
<evidence type="ECO:0000256" key="6">
    <source>
        <dbReference type="RuleBase" id="RU368003"/>
    </source>
</evidence>
<organism evidence="7 8">
    <name type="scientific">Coniochaeta ligniaria NRRL 30616</name>
    <dbReference type="NCBI Taxonomy" id="1408157"/>
    <lineage>
        <taxon>Eukaryota</taxon>
        <taxon>Fungi</taxon>
        <taxon>Dikarya</taxon>
        <taxon>Ascomycota</taxon>
        <taxon>Pezizomycotina</taxon>
        <taxon>Sordariomycetes</taxon>
        <taxon>Sordariomycetidae</taxon>
        <taxon>Coniochaetales</taxon>
        <taxon>Coniochaetaceae</taxon>
        <taxon>Coniochaeta</taxon>
    </lineage>
</organism>
<dbReference type="EMBL" id="KV875096">
    <property type="protein sequence ID" value="OIW31050.1"/>
    <property type="molecule type" value="Genomic_DNA"/>
</dbReference>
<comment type="similarity">
    <text evidence="2 6">Belongs to the C1D family.</text>
</comment>
<keyword evidence="4 6" id="KW-0694">RNA-binding</keyword>
<gene>
    <name evidence="7" type="ORF">CONLIGDRAFT_562796</name>
</gene>
<name>A0A1J7JTJ7_9PEZI</name>
<dbReference type="GO" id="GO:0003723">
    <property type="term" value="F:RNA binding"/>
    <property type="evidence" value="ECO:0007669"/>
    <property type="project" value="UniProtKB-UniRule"/>
</dbReference>
<dbReference type="GO" id="GO:0003677">
    <property type="term" value="F:DNA binding"/>
    <property type="evidence" value="ECO:0007669"/>
    <property type="project" value="TreeGrafter"/>
</dbReference>
<evidence type="ECO:0000256" key="5">
    <source>
        <dbReference type="ARBA" id="ARBA00023242"/>
    </source>
</evidence>
<dbReference type="GO" id="GO:0000460">
    <property type="term" value="P:maturation of 5.8S rRNA"/>
    <property type="evidence" value="ECO:0007669"/>
    <property type="project" value="TreeGrafter"/>
</dbReference>
<evidence type="ECO:0000256" key="2">
    <source>
        <dbReference type="ARBA" id="ARBA00009154"/>
    </source>
</evidence>
<evidence type="ECO:0000256" key="3">
    <source>
        <dbReference type="ARBA" id="ARBA00022552"/>
    </source>
</evidence>
<reference evidence="7 8" key="1">
    <citation type="submission" date="2016-10" db="EMBL/GenBank/DDBJ databases">
        <title>Draft genome sequence of Coniochaeta ligniaria NRRL30616, a lignocellulolytic fungus for bioabatement of inhibitors in plant biomass hydrolysates.</title>
        <authorList>
            <consortium name="DOE Joint Genome Institute"/>
            <person name="Jimenez D.J."/>
            <person name="Hector R.E."/>
            <person name="Riley R."/>
            <person name="Sun H."/>
            <person name="Grigoriev I.V."/>
            <person name="Van Elsas J.D."/>
            <person name="Nichols N.N."/>
        </authorList>
    </citation>
    <scope>NUCLEOTIDE SEQUENCE [LARGE SCALE GENOMIC DNA]</scope>
    <source>
        <strain evidence="7 8">NRRL 30616</strain>
    </source>
</reference>
<dbReference type="Proteomes" id="UP000182658">
    <property type="component" value="Unassembled WGS sequence"/>
</dbReference>
<accession>A0A1J7JTJ7</accession>
<evidence type="ECO:0000313" key="7">
    <source>
        <dbReference type="EMBL" id="OIW31050.1"/>
    </source>
</evidence>
<feature type="non-terminal residue" evidence="7">
    <location>
        <position position="117"/>
    </location>
</feature>
<dbReference type="GO" id="GO:0010468">
    <property type="term" value="P:regulation of gene expression"/>
    <property type="evidence" value="ECO:0007669"/>
    <property type="project" value="TreeGrafter"/>
</dbReference>
<protein>
    <recommendedName>
        <fullName evidence="6">Exosome complex protein</fullName>
    </recommendedName>
</protein>
<dbReference type="OrthoDB" id="1421013at2759"/>
<proteinExistence type="inferred from homology"/>
<dbReference type="PANTHER" id="PTHR15341:SF3">
    <property type="entry name" value="NUCLEAR NUCLEIC ACID-BINDING PROTEIN C1D"/>
    <property type="match status" value="1"/>
</dbReference>
<comment type="function">
    <text evidence="6">Required for exosome-dependent processing of pre-rRNA and small nucleolar RNA (snRNA) precursors. Involved in processing of 35S pre-rRNA at the A0, A1 and A2 sites.</text>
</comment>
<evidence type="ECO:0000313" key="8">
    <source>
        <dbReference type="Proteomes" id="UP000182658"/>
    </source>
</evidence>
<dbReference type="InterPro" id="IPR007146">
    <property type="entry name" value="Sas10/Utp3/C1D"/>
</dbReference>
<dbReference type="Pfam" id="PF04000">
    <property type="entry name" value="Sas10_Utp3"/>
    <property type="match status" value="1"/>
</dbReference>
<keyword evidence="8" id="KW-1185">Reference proteome</keyword>
<dbReference type="PANTHER" id="PTHR15341">
    <property type="entry name" value="SUN-COR STEROID HORMONE RECEPTOR CO-REPRESSOR"/>
    <property type="match status" value="1"/>
</dbReference>
<dbReference type="GO" id="GO:0000178">
    <property type="term" value="C:exosome (RNase complex)"/>
    <property type="evidence" value="ECO:0007669"/>
    <property type="project" value="TreeGrafter"/>
</dbReference>
<sequence length="117" mass="12917">MDITDITPQLDDLGASLDNLEAALKPLIDDVGSVASKLPLLDKAKLNVMTCYAIESLLFSALRLNGVDAKDHAIFTELTRIKQYFAKIQKIENPPAERDTTVDTRAAIRFIRSDLVS</sequence>
<evidence type="ECO:0000256" key="1">
    <source>
        <dbReference type="ARBA" id="ARBA00004123"/>
    </source>
</evidence>
<dbReference type="AlphaFoldDB" id="A0A1J7JTJ7"/>
<keyword evidence="5 6" id="KW-0539">Nucleus</keyword>